<evidence type="ECO:0000256" key="2">
    <source>
        <dbReference type="ARBA" id="ARBA00011233"/>
    </source>
</evidence>
<dbReference type="InterPro" id="IPR001702">
    <property type="entry name" value="Porin_Gram-ve"/>
</dbReference>
<dbReference type="PRINTS" id="PR00182">
    <property type="entry name" value="ECOLNEIPORIN"/>
</dbReference>
<dbReference type="Proteomes" id="UP000469734">
    <property type="component" value="Unassembled WGS sequence"/>
</dbReference>
<keyword evidence="9" id="KW-0472">Membrane</keyword>
<dbReference type="InterPro" id="IPR033900">
    <property type="entry name" value="Gram_neg_porin_domain"/>
</dbReference>
<keyword evidence="5" id="KW-0812">Transmembrane</keyword>
<sequence>MKKMTIAAAMTALFAAQAAHAQSSLTIYGIADVGLVGESGGSAGNVTRITSGPASSSRIGFKGSEDLGSGASAFFILENGYSIDTGTLASANVLFNRQSLVGLRSSAGTLTLGRQTTPYHNALVSVADPFGTGYAGTIKNAFPDWGTNARSSNTIMYAMPESNGVSGDIAYSPGEQAGDATAGRQIGASLGYSAGPLNLRLAYNGRNGDTVAAAGTPAVTRGTGSNKLFAANYEVGIVRMYFAVGVDKGYNSAPLGNTSNPYGGAAPTASTDGREVLIGIAARISQGTLMASVMRKDDRTAYNQDASTWGVGYVHPLSKRTALYVAYGSIRNRNGAGYTVANNSEAGTGDRAYNLGLRHTF</sequence>
<dbReference type="PANTHER" id="PTHR34501">
    <property type="entry name" value="PROTEIN YDDL-RELATED"/>
    <property type="match status" value="1"/>
</dbReference>
<evidence type="ECO:0000313" key="13">
    <source>
        <dbReference type="EMBL" id="MYM74850.1"/>
    </source>
</evidence>
<keyword evidence="8" id="KW-0626">Porin</keyword>
<evidence type="ECO:0000256" key="3">
    <source>
        <dbReference type="ARBA" id="ARBA00022448"/>
    </source>
</evidence>
<evidence type="ECO:0000256" key="1">
    <source>
        <dbReference type="ARBA" id="ARBA00004571"/>
    </source>
</evidence>
<evidence type="ECO:0000256" key="11">
    <source>
        <dbReference type="SAM" id="SignalP"/>
    </source>
</evidence>
<dbReference type="SUPFAM" id="SSF56935">
    <property type="entry name" value="Porins"/>
    <property type="match status" value="1"/>
</dbReference>
<gene>
    <name evidence="13" type="ORF">GTP56_22020</name>
</gene>
<keyword evidence="3" id="KW-0813">Transport</keyword>
<proteinExistence type="predicted"/>
<dbReference type="GO" id="GO:0015288">
    <property type="term" value="F:porin activity"/>
    <property type="evidence" value="ECO:0007669"/>
    <property type="project" value="UniProtKB-KW"/>
</dbReference>
<feature type="domain" description="Porin" evidence="12">
    <location>
        <begin position="8"/>
        <end position="334"/>
    </location>
</feature>
<feature type="signal peptide" evidence="11">
    <location>
        <begin position="1"/>
        <end position="21"/>
    </location>
</feature>
<protein>
    <submittedName>
        <fullName evidence="13">Porin</fullName>
    </submittedName>
</protein>
<dbReference type="Gene3D" id="2.40.160.10">
    <property type="entry name" value="Porin"/>
    <property type="match status" value="1"/>
</dbReference>
<evidence type="ECO:0000256" key="4">
    <source>
        <dbReference type="ARBA" id="ARBA00022452"/>
    </source>
</evidence>
<comment type="subcellular location">
    <subcellularLocation>
        <location evidence="1">Cell outer membrane</location>
        <topology evidence="1">Multi-pass membrane protein</topology>
    </subcellularLocation>
</comment>
<dbReference type="Pfam" id="PF13609">
    <property type="entry name" value="Porin_4"/>
    <property type="match status" value="1"/>
</dbReference>
<keyword evidence="7" id="KW-0406">Ion transport</keyword>
<dbReference type="PRINTS" id="PR00184">
    <property type="entry name" value="NEISSPPORIN"/>
</dbReference>
<evidence type="ECO:0000256" key="7">
    <source>
        <dbReference type="ARBA" id="ARBA00023065"/>
    </source>
</evidence>
<reference evidence="13 14" key="1">
    <citation type="submission" date="2019-12" db="EMBL/GenBank/DDBJ databases">
        <title>Novel species isolated from a subtropical stream in China.</title>
        <authorList>
            <person name="Lu H."/>
        </authorList>
    </citation>
    <scope>NUCLEOTIDE SEQUENCE [LARGE SCALE GENOMIC DNA]</scope>
    <source>
        <strain evidence="13 14">FT134W</strain>
    </source>
</reference>
<accession>A0A7X4H3V3</accession>
<dbReference type="InterPro" id="IPR023614">
    <property type="entry name" value="Porin_dom_sf"/>
</dbReference>
<evidence type="ECO:0000256" key="6">
    <source>
        <dbReference type="ARBA" id="ARBA00022729"/>
    </source>
</evidence>
<dbReference type="GO" id="GO:0046930">
    <property type="term" value="C:pore complex"/>
    <property type="evidence" value="ECO:0007669"/>
    <property type="project" value="UniProtKB-KW"/>
</dbReference>
<evidence type="ECO:0000313" key="14">
    <source>
        <dbReference type="Proteomes" id="UP000469734"/>
    </source>
</evidence>
<keyword evidence="4" id="KW-1134">Transmembrane beta strand</keyword>
<dbReference type="AlphaFoldDB" id="A0A7X4H3V3"/>
<dbReference type="PANTHER" id="PTHR34501:SF9">
    <property type="entry name" value="MAJOR OUTER MEMBRANE PROTEIN P.IA"/>
    <property type="match status" value="1"/>
</dbReference>
<keyword evidence="6 11" id="KW-0732">Signal</keyword>
<dbReference type="RefSeq" id="WP_161051696.1">
    <property type="nucleotide sequence ID" value="NZ_WWCR01000029.1"/>
</dbReference>
<dbReference type="EMBL" id="WWCR01000029">
    <property type="protein sequence ID" value="MYM74850.1"/>
    <property type="molecule type" value="Genomic_DNA"/>
</dbReference>
<organism evidence="13 14">
    <name type="scientific">Duganella margarita</name>
    <dbReference type="NCBI Taxonomy" id="2692170"/>
    <lineage>
        <taxon>Bacteria</taxon>
        <taxon>Pseudomonadati</taxon>
        <taxon>Pseudomonadota</taxon>
        <taxon>Betaproteobacteria</taxon>
        <taxon>Burkholderiales</taxon>
        <taxon>Oxalobacteraceae</taxon>
        <taxon>Telluria group</taxon>
        <taxon>Duganella</taxon>
    </lineage>
</organism>
<dbReference type="InterPro" id="IPR050298">
    <property type="entry name" value="Gram-neg_bact_OMP"/>
</dbReference>
<evidence type="ECO:0000256" key="8">
    <source>
        <dbReference type="ARBA" id="ARBA00023114"/>
    </source>
</evidence>
<comment type="subunit">
    <text evidence="2">Homotrimer.</text>
</comment>
<evidence type="ECO:0000256" key="9">
    <source>
        <dbReference type="ARBA" id="ARBA00023136"/>
    </source>
</evidence>
<evidence type="ECO:0000256" key="5">
    <source>
        <dbReference type="ARBA" id="ARBA00022692"/>
    </source>
</evidence>
<evidence type="ECO:0000259" key="12">
    <source>
        <dbReference type="Pfam" id="PF13609"/>
    </source>
</evidence>
<comment type="caution">
    <text evidence="13">The sequence shown here is derived from an EMBL/GenBank/DDBJ whole genome shotgun (WGS) entry which is preliminary data.</text>
</comment>
<name>A0A7X4H3V3_9BURK</name>
<feature type="chain" id="PRO_5031350346" evidence="11">
    <location>
        <begin position="22"/>
        <end position="361"/>
    </location>
</feature>
<evidence type="ECO:0000256" key="10">
    <source>
        <dbReference type="ARBA" id="ARBA00023237"/>
    </source>
</evidence>
<dbReference type="GO" id="GO:0034220">
    <property type="term" value="P:monoatomic ion transmembrane transport"/>
    <property type="evidence" value="ECO:0007669"/>
    <property type="project" value="InterPro"/>
</dbReference>
<dbReference type="InterPro" id="IPR002299">
    <property type="entry name" value="Porin_Neis"/>
</dbReference>
<keyword evidence="10" id="KW-0998">Cell outer membrane</keyword>
<dbReference type="GO" id="GO:0009279">
    <property type="term" value="C:cell outer membrane"/>
    <property type="evidence" value="ECO:0007669"/>
    <property type="project" value="UniProtKB-SubCell"/>
</dbReference>
<dbReference type="CDD" id="cd00342">
    <property type="entry name" value="gram_neg_porins"/>
    <property type="match status" value="1"/>
</dbReference>